<dbReference type="PANTHER" id="PTHR46429:SF1">
    <property type="entry name" value="23S RRNA (GUANOSINE-2'-O-)-METHYLTRANSFERASE RLMB"/>
    <property type="match status" value="1"/>
</dbReference>
<evidence type="ECO:0000313" key="5">
    <source>
        <dbReference type="EMBL" id="RFT16357.1"/>
    </source>
</evidence>
<keyword evidence="3 5" id="KW-0808">Transferase</keyword>
<dbReference type="NCBIfam" id="TIGR00186">
    <property type="entry name" value="rRNA_methyl_3"/>
    <property type="match status" value="1"/>
</dbReference>
<keyword evidence="2 5" id="KW-0489">Methyltransferase</keyword>
<evidence type="ECO:0000259" key="4">
    <source>
        <dbReference type="SMART" id="SM00967"/>
    </source>
</evidence>
<dbReference type="AlphaFoldDB" id="A0A3E2BNY7"/>
<evidence type="ECO:0000313" key="6">
    <source>
        <dbReference type="Proteomes" id="UP000257323"/>
    </source>
</evidence>
<feature type="domain" description="RNA 2-O ribose methyltransferase substrate binding" evidence="4">
    <location>
        <begin position="6"/>
        <end position="80"/>
    </location>
</feature>
<dbReference type="InterPro" id="IPR001537">
    <property type="entry name" value="SpoU_MeTrfase"/>
</dbReference>
<dbReference type="InterPro" id="IPR004441">
    <property type="entry name" value="rRNA_MeTrfase_TrmH"/>
</dbReference>
<reference evidence="5 6" key="1">
    <citation type="submission" date="2018-08" db="EMBL/GenBank/DDBJ databases">
        <title>Genome analysis of the thermophilic bacterium of the candidate phylum Aminicenantes from deep subsurface aquifer revealed its physiology and ecological role.</title>
        <authorList>
            <person name="Kadnikov V.V."/>
            <person name="Mardanov A.V."/>
            <person name="Beletsky A.V."/>
            <person name="Karnachuk O.V."/>
            <person name="Ravin N.V."/>
        </authorList>
    </citation>
    <scope>NUCLEOTIDE SEQUENCE [LARGE SCALE GENOMIC DNA]</scope>
    <source>
        <strain evidence="5">BY38</strain>
    </source>
</reference>
<dbReference type="EMBL" id="QUAH01000004">
    <property type="protein sequence ID" value="RFT16357.1"/>
    <property type="molecule type" value="Genomic_DNA"/>
</dbReference>
<comment type="caution">
    <text evidence="5">The sequence shown here is derived from an EMBL/GenBank/DDBJ whole genome shotgun (WGS) entry which is preliminary data.</text>
</comment>
<dbReference type="GO" id="GO:0008173">
    <property type="term" value="F:RNA methyltransferase activity"/>
    <property type="evidence" value="ECO:0007669"/>
    <property type="project" value="InterPro"/>
</dbReference>
<dbReference type="Gene3D" id="3.30.1330.30">
    <property type="match status" value="1"/>
</dbReference>
<evidence type="ECO:0000256" key="1">
    <source>
        <dbReference type="ARBA" id="ARBA00007228"/>
    </source>
</evidence>
<dbReference type="GO" id="GO:0003723">
    <property type="term" value="F:RNA binding"/>
    <property type="evidence" value="ECO:0007669"/>
    <property type="project" value="InterPro"/>
</dbReference>
<sequence>MEPKDRLGRLNPIIEFLKSSPGRLNKIFIQKEKGHYRISEIIRLAKANHIPLVFAPREKLDNLYPHHQGAVALLAEKEYLDLEDLLVTDHPAFLVVLDEVVDPQNVGAIIRSAEGAGADGLIMQERHSAGLTSTVATVAAGALSHLKVARVTNIARAIERLKEKGLWVVGAAGEAKTRWYEFDYTRPVAVILGSEGYGLRPNIKNKCDALLSLPMLGQVQSLNVSAAAAVFFYEVVRQRLLAERNK</sequence>
<evidence type="ECO:0000256" key="3">
    <source>
        <dbReference type="ARBA" id="ARBA00022679"/>
    </source>
</evidence>
<dbReference type="Gene3D" id="3.40.1280.10">
    <property type="match status" value="1"/>
</dbReference>
<comment type="similarity">
    <text evidence="1">Belongs to the class IV-like SAM-binding methyltransferase superfamily. RNA methyltransferase TrmH family.</text>
</comment>
<dbReference type="Pfam" id="PF00588">
    <property type="entry name" value="SpoU_methylase"/>
    <property type="match status" value="1"/>
</dbReference>
<gene>
    <name evidence="5" type="ORF">OP8BY_1961</name>
</gene>
<dbReference type="InterPro" id="IPR029064">
    <property type="entry name" value="Ribosomal_eL30-like_sf"/>
</dbReference>
<dbReference type="GO" id="GO:0006396">
    <property type="term" value="P:RNA processing"/>
    <property type="evidence" value="ECO:0007669"/>
    <property type="project" value="InterPro"/>
</dbReference>
<dbReference type="InterPro" id="IPR013123">
    <property type="entry name" value="SpoU_subst-bd"/>
</dbReference>
<dbReference type="Pfam" id="PF08032">
    <property type="entry name" value="SpoU_sub_bind"/>
    <property type="match status" value="1"/>
</dbReference>
<dbReference type="FunFam" id="3.40.1280.10:FF:000008">
    <property type="entry name" value="Group 3 RNA methyltransferase TrmH"/>
    <property type="match status" value="1"/>
</dbReference>
<dbReference type="PANTHER" id="PTHR46429">
    <property type="entry name" value="23S RRNA (GUANOSINE-2'-O-)-METHYLTRANSFERASE RLMB"/>
    <property type="match status" value="1"/>
</dbReference>
<dbReference type="CDD" id="cd18103">
    <property type="entry name" value="SpoU-like_RlmB"/>
    <property type="match status" value="1"/>
</dbReference>
<dbReference type="InterPro" id="IPR029026">
    <property type="entry name" value="tRNA_m1G_MTases_N"/>
</dbReference>
<evidence type="ECO:0000256" key="2">
    <source>
        <dbReference type="ARBA" id="ARBA00022603"/>
    </source>
</evidence>
<name>A0A3E2BNY7_9BACT</name>
<proteinExistence type="inferred from homology"/>
<organism evidence="5 6">
    <name type="scientific">Candidatus Saccharicenans subterraneus</name>
    <dbReference type="NCBI Taxonomy" id="2508984"/>
    <lineage>
        <taxon>Bacteria</taxon>
        <taxon>Candidatus Aminicenantota</taxon>
        <taxon>Candidatus Aminicenantia</taxon>
        <taxon>Candidatus Aminicenantales</taxon>
        <taxon>Candidatus Saccharicenantaceae</taxon>
        <taxon>Candidatus Saccharicenans</taxon>
    </lineage>
</organism>
<dbReference type="SUPFAM" id="SSF75217">
    <property type="entry name" value="alpha/beta knot"/>
    <property type="match status" value="1"/>
</dbReference>
<dbReference type="InterPro" id="IPR029028">
    <property type="entry name" value="Alpha/beta_knot_MTases"/>
</dbReference>
<dbReference type="SMART" id="SM00967">
    <property type="entry name" value="SpoU_sub_bind"/>
    <property type="match status" value="1"/>
</dbReference>
<dbReference type="Proteomes" id="UP000257323">
    <property type="component" value="Unassembled WGS sequence"/>
</dbReference>
<dbReference type="GO" id="GO:0005829">
    <property type="term" value="C:cytosol"/>
    <property type="evidence" value="ECO:0007669"/>
    <property type="project" value="TreeGrafter"/>
</dbReference>
<dbReference type="SUPFAM" id="SSF55315">
    <property type="entry name" value="L30e-like"/>
    <property type="match status" value="1"/>
</dbReference>
<accession>A0A3E2BNY7</accession>
<dbReference type="GO" id="GO:0032259">
    <property type="term" value="P:methylation"/>
    <property type="evidence" value="ECO:0007669"/>
    <property type="project" value="UniProtKB-KW"/>
</dbReference>
<protein>
    <submittedName>
        <fullName evidence="5">23S rRNA (Guanosine-2'-O-)-methyltransferase rlmB</fullName>
    </submittedName>
</protein>